<evidence type="ECO:0000313" key="1">
    <source>
        <dbReference type="EMBL" id="AVQ31773.1"/>
    </source>
</evidence>
<dbReference type="RefSeq" id="WP_005948122.1">
    <property type="nucleotide sequence ID" value="NZ_CP028103.1"/>
</dbReference>
<evidence type="ECO:0000313" key="2">
    <source>
        <dbReference type="Proteomes" id="UP000241238"/>
    </source>
</evidence>
<sequence>MSKLMEIIEKTPNFKKGIATLKFLDTSFTMLSRKIGSRGVSNFETAKMGDMLSKELLVSLNSKQLYLKSRLIVWLNNYNTWLNSIKNKIPEINNFEYNFSSLIDYSSKYVANKTLADYYLLAEVINAEKELYEFGHYWGRNHMLNTLNKMKEWSKYKVYGSSVATIGVEYETRRSTPWQIIDNAGLTVSLANNDRHDKKWVYISGMSNMGLGETRTVKIYMRLEWTSGGGGSGDSETSHLLEGYAYFSITRNRLNSVYDDGYYTYTAWMSGALADSVRSWPTVTSWTGKSSPHFETSNVTLPWMTSRVLI</sequence>
<organism evidence="1 2">
    <name type="scientific">Fusobacterium varium ATCC 27725</name>
    <dbReference type="NCBI Taxonomy" id="469618"/>
    <lineage>
        <taxon>Bacteria</taxon>
        <taxon>Fusobacteriati</taxon>
        <taxon>Fusobacteriota</taxon>
        <taxon>Fusobacteriia</taxon>
        <taxon>Fusobacteriales</taxon>
        <taxon>Fusobacteriaceae</taxon>
        <taxon>Fusobacterium</taxon>
    </lineage>
</organism>
<dbReference type="EMBL" id="CP028103">
    <property type="protein sequence ID" value="AVQ31773.1"/>
    <property type="molecule type" value="Genomic_DNA"/>
</dbReference>
<keyword evidence="2" id="KW-1185">Reference proteome</keyword>
<dbReference type="GeneID" id="77468582"/>
<name>A0ABN5JL07_FUSVA</name>
<protein>
    <submittedName>
        <fullName evidence="1">Uncharacterized protein</fullName>
    </submittedName>
</protein>
<gene>
    <name evidence="1" type="ORF">C4N18_11315</name>
</gene>
<accession>A0ABN5JL07</accession>
<proteinExistence type="predicted"/>
<reference evidence="2" key="1">
    <citation type="journal article" date="2018" name="MSphere">
        <title>Fusobacterium Genomics Using MinION and Illumina Sequencing Enables Genome Completion and Correction.</title>
        <authorList>
            <person name="Todd S.M."/>
            <person name="Settlage R.E."/>
            <person name="Lahmers K.K."/>
            <person name="Slade D.J."/>
        </authorList>
    </citation>
    <scope>NUCLEOTIDE SEQUENCE [LARGE SCALE GENOMIC DNA]</scope>
    <source>
        <strain evidence="2">ATCC 27725</strain>
    </source>
</reference>
<dbReference type="Proteomes" id="UP000241238">
    <property type="component" value="Chromosome"/>
</dbReference>